<evidence type="ECO:0000313" key="1">
    <source>
        <dbReference type="EMBL" id="VDP52510.1"/>
    </source>
</evidence>
<name>A0A183P6N0_9TREM</name>
<dbReference type="AlphaFoldDB" id="A0A183P6N0"/>
<reference evidence="1 2" key="1">
    <citation type="submission" date="2018-11" db="EMBL/GenBank/DDBJ databases">
        <authorList>
            <consortium name="Pathogen Informatics"/>
        </authorList>
    </citation>
    <scope>NUCLEOTIDE SEQUENCE [LARGE SCALE GENOMIC DNA]</scope>
    <source>
        <strain>Denwood</strain>
        <strain evidence="2">Zambia</strain>
    </source>
</reference>
<sequence length="48" mass="5862">MIYRTICSLHYLTKRTDNHLIVKIIISIEYYILLTHILFDENRMVITH</sequence>
<gene>
    <name evidence="1" type="ORF">SMTD_LOCUS10016</name>
</gene>
<evidence type="ECO:0000313" key="2">
    <source>
        <dbReference type="Proteomes" id="UP000269396"/>
    </source>
</evidence>
<proteinExistence type="predicted"/>
<dbReference type="EMBL" id="UZAL01030190">
    <property type="protein sequence ID" value="VDP52510.1"/>
    <property type="molecule type" value="Genomic_DNA"/>
</dbReference>
<organism evidence="1 2">
    <name type="scientific">Schistosoma mattheei</name>
    <dbReference type="NCBI Taxonomy" id="31246"/>
    <lineage>
        <taxon>Eukaryota</taxon>
        <taxon>Metazoa</taxon>
        <taxon>Spiralia</taxon>
        <taxon>Lophotrochozoa</taxon>
        <taxon>Platyhelminthes</taxon>
        <taxon>Trematoda</taxon>
        <taxon>Digenea</taxon>
        <taxon>Strigeidida</taxon>
        <taxon>Schistosomatoidea</taxon>
        <taxon>Schistosomatidae</taxon>
        <taxon>Schistosoma</taxon>
    </lineage>
</organism>
<keyword evidence="2" id="KW-1185">Reference proteome</keyword>
<protein>
    <submittedName>
        <fullName evidence="1">Uncharacterized protein</fullName>
    </submittedName>
</protein>
<dbReference type="Proteomes" id="UP000269396">
    <property type="component" value="Unassembled WGS sequence"/>
</dbReference>
<accession>A0A183P6N0</accession>